<dbReference type="Pfam" id="PF12796">
    <property type="entry name" value="Ank_2"/>
    <property type="match status" value="1"/>
</dbReference>
<evidence type="ECO:0000313" key="6">
    <source>
        <dbReference type="Proteomes" id="UP000001542"/>
    </source>
</evidence>
<sequence>MEAFFKYIINGDIAAIKRSFDSSSEEEKHGLLSYQDDNGRTPLHIAALYSNEEAVDILIENGANINALDFNGNTPIFHAILSRSQTIIDKLVQNKAILEWVNSNGETPLHYAAGVKALEILNFILVQGVEVNPSSTPSSDPPLFYAVRAAWLDGIKALVDFGAKVDPRGSLKRVIPIIIQMYRNISSSPSKKNNNSQHRSLIREKSISGEQAYEIVDFLVQHGADINAAFTVKDSSKTQETNALQDAIIMSDQKMIEILLRGKPSINKPLPNGVLPLELAIQRNCPQIIIQMLIEAKADAQHVNDLGQTDLHLACMNSDINVETVQYLIDYYSKYTANYLAIADREINECQDPKQIAEKRIGKRVADIYKNSPRKVDPFFVDKEGNSPLFYAAQSSSKEAVKLFIEYGCDPKVENKRRYTSYSIAKPDMSNYMYEIANTDEKQEIFDKLAFINPYHNKVEASGSPEKKNKTVTVYSKESVTRLESKKSQKSPKASQSQANEPTPKKSQVQTARPWRGVVEAEEFRRETRINLRKLRLEMREKIDALKKSIQDIADENEIEL</sequence>
<keyword evidence="1" id="KW-0677">Repeat</keyword>
<dbReference type="RefSeq" id="XP_001276857.1">
    <property type="nucleotide sequence ID" value="XM_001276856.1"/>
</dbReference>
<dbReference type="InterPro" id="IPR002110">
    <property type="entry name" value="Ankyrin_rpt"/>
</dbReference>
<dbReference type="eggNOG" id="KOG4177">
    <property type="taxonomic scope" value="Eukaryota"/>
</dbReference>
<dbReference type="Gene3D" id="1.25.40.20">
    <property type="entry name" value="Ankyrin repeat-containing domain"/>
    <property type="match status" value="4"/>
</dbReference>
<dbReference type="PANTHER" id="PTHR24123">
    <property type="entry name" value="ANKYRIN REPEAT-CONTAINING"/>
    <property type="match status" value="1"/>
</dbReference>
<name>A2D792_TRIV3</name>
<evidence type="ECO:0000313" key="5">
    <source>
        <dbReference type="EMBL" id="EAY23609.1"/>
    </source>
</evidence>
<dbReference type="SMR" id="A2D792"/>
<dbReference type="PROSITE" id="PS50297">
    <property type="entry name" value="ANK_REP_REGION"/>
    <property type="match status" value="3"/>
</dbReference>
<feature type="repeat" description="ANK" evidence="3">
    <location>
        <begin position="38"/>
        <end position="70"/>
    </location>
</feature>
<feature type="region of interest" description="Disordered" evidence="4">
    <location>
        <begin position="459"/>
        <end position="520"/>
    </location>
</feature>
<feature type="repeat" description="ANK" evidence="3">
    <location>
        <begin position="104"/>
        <end position="136"/>
    </location>
</feature>
<feature type="repeat" description="ANK" evidence="3">
    <location>
        <begin position="272"/>
        <end position="305"/>
    </location>
</feature>
<dbReference type="PROSITE" id="PS50088">
    <property type="entry name" value="ANK_REPEAT"/>
    <property type="match status" value="4"/>
</dbReference>
<gene>
    <name evidence="5" type="ORF">TVAG_119460</name>
</gene>
<dbReference type="AlphaFoldDB" id="A2D792"/>
<proteinExistence type="predicted"/>
<evidence type="ECO:0000256" key="1">
    <source>
        <dbReference type="ARBA" id="ARBA00022737"/>
    </source>
</evidence>
<keyword evidence="2 3" id="KW-0040">ANK repeat</keyword>
<dbReference type="PRINTS" id="PR01415">
    <property type="entry name" value="ANKYRIN"/>
</dbReference>
<dbReference type="OrthoDB" id="10021675at2759"/>
<dbReference type="InParanoid" id="A2D792"/>
<dbReference type="Proteomes" id="UP000001542">
    <property type="component" value="Unassembled WGS sequence"/>
</dbReference>
<dbReference type="Pfam" id="PF00023">
    <property type="entry name" value="Ank"/>
    <property type="match status" value="1"/>
</dbReference>
<evidence type="ECO:0000256" key="3">
    <source>
        <dbReference type="PROSITE-ProRule" id="PRU00023"/>
    </source>
</evidence>
<dbReference type="EMBL" id="DS113177">
    <property type="protein sequence ID" value="EAY23609.1"/>
    <property type="molecule type" value="Genomic_DNA"/>
</dbReference>
<protein>
    <submittedName>
        <fullName evidence="5">Uncharacterized protein</fullName>
    </submittedName>
</protein>
<dbReference type="VEuPathDB" id="TrichDB:TVAGG3_0992160"/>
<dbReference type="PANTHER" id="PTHR24123:SF33">
    <property type="entry name" value="PROTEIN HOS4"/>
    <property type="match status" value="1"/>
</dbReference>
<keyword evidence="6" id="KW-1185">Reference proteome</keyword>
<dbReference type="SUPFAM" id="SSF48403">
    <property type="entry name" value="Ankyrin repeat"/>
    <property type="match status" value="1"/>
</dbReference>
<dbReference type="VEuPathDB" id="TrichDB:TVAG_119460"/>
<evidence type="ECO:0000256" key="2">
    <source>
        <dbReference type="ARBA" id="ARBA00023043"/>
    </source>
</evidence>
<dbReference type="KEGG" id="tva:4720847"/>
<dbReference type="Pfam" id="PF13606">
    <property type="entry name" value="Ank_3"/>
    <property type="match status" value="1"/>
</dbReference>
<evidence type="ECO:0000256" key="4">
    <source>
        <dbReference type="SAM" id="MobiDB-lite"/>
    </source>
</evidence>
<reference evidence="5" key="2">
    <citation type="journal article" date="2007" name="Science">
        <title>Draft genome sequence of the sexually transmitted pathogen Trichomonas vaginalis.</title>
        <authorList>
            <person name="Carlton J.M."/>
            <person name="Hirt R.P."/>
            <person name="Silva J.C."/>
            <person name="Delcher A.L."/>
            <person name="Schatz M."/>
            <person name="Zhao Q."/>
            <person name="Wortman J.R."/>
            <person name="Bidwell S.L."/>
            <person name="Alsmark U.C.M."/>
            <person name="Besteiro S."/>
            <person name="Sicheritz-Ponten T."/>
            <person name="Noel C.J."/>
            <person name="Dacks J.B."/>
            <person name="Foster P.G."/>
            <person name="Simillion C."/>
            <person name="Van de Peer Y."/>
            <person name="Miranda-Saavedra D."/>
            <person name="Barton G.J."/>
            <person name="Westrop G.D."/>
            <person name="Mueller S."/>
            <person name="Dessi D."/>
            <person name="Fiori P.L."/>
            <person name="Ren Q."/>
            <person name="Paulsen I."/>
            <person name="Zhang H."/>
            <person name="Bastida-Corcuera F.D."/>
            <person name="Simoes-Barbosa A."/>
            <person name="Brown M.T."/>
            <person name="Hayes R.D."/>
            <person name="Mukherjee M."/>
            <person name="Okumura C.Y."/>
            <person name="Schneider R."/>
            <person name="Smith A.J."/>
            <person name="Vanacova S."/>
            <person name="Villalvazo M."/>
            <person name="Haas B.J."/>
            <person name="Pertea M."/>
            <person name="Feldblyum T.V."/>
            <person name="Utterback T.R."/>
            <person name="Shu C.L."/>
            <person name="Osoegawa K."/>
            <person name="de Jong P.J."/>
            <person name="Hrdy I."/>
            <person name="Horvathova L."/>
            <person name="Zubacova Z."/>
            <person name="Dolezal P."/>
            <person name="Malik S.B."/>
            <person name="Logsdon J.M. Jr."/>
            <person name="Henze K."/>
            <person name="Gupta A."/>
            <person name="Wang C.C."/>
            <person name="Dunne R.L."/>
            <person name="Upcroft J.A."/>
            <person name="Upcroft P."/>
            <person name="White O."/>
            <person name="Salzberg S.L."/>
            <person name="Tang P."/>
            <person name="Chiu C.-H."/>
            <person name="Lee Y.-S."/>
            <person name="Embley T.M."/>
            <person name="Coombs G.H."/>
            <person name="Mottram J.C."/>
            <person name="Tachezy J."/>
            <person name="Fraser-Liggett C.M."/>
            <person name="Johnson P.J."/>
        </authorList>
    </citation>
    <scope>NUCLEOTIDE SEQUENCE [LARGE SCALE GENOMIC DNA]</scope>
    <source>
        <strain evidence="5">G3</strain>
    </source>
</reference>
<feature type="repeat" description="ANK" evidence="3">
    <location>
        <begin position="384"/>
        <end position="416"/>
    </location>
</feature>
<dbReference type="InterPro" id="IPR051165">
    <property type="entry name" value="Multifunctional_ANK_Repeat"/>
</dbReference>
<organism evidence="5 6">
    <name type="scientific">Trichomonas vaginalis (strain ATCC PRA-98 / G3)</name>
    <dbReference type="NCBI Taxonomy" id="412133"/>
    <lineage>
        <taxon>Eukaryota</taxon>
        <taxon>Metamonada</taxon>
        <taxon>Parabasalia</taxon>
        <taxon>Trichomonadida</taxon>
        <taxon>Trichomonadidae</taxon>
        <taxon>Trichomonas</taxon>
    </lineage>
</organism>
<accession>A2D792</accession>
<dbReference type="STRING" id="5722.A2D792"/>
<reference evidence="5" key="1">
    <citation type="submission" date="2006-10" db="EMBL/GenBank/DDBJ databases">
        <authorList>
            <person name="Amadeo P."/>
            <person name="Zhao Q."/>
            <person name="Wortman J."/>
            <person name="Fraser-Liggett C."/>
            <person name="Carlton J."/>
        </authorList>
    </citation>
    <scope>NUCLEOTIDE SEQUENCE</scope>
    <source>
        <strain evidence="5">G3</strain>
    </source>
</reference>
<dbReference type="InterPro" id="IPR036770">
    <property type="entry name" value="Ankyrin_rpt-contain_sf"/>
</dbReference>
<dbReference type="SMART" id="SM00248">
    <property type="entry name" value="ANK"/>
    <property type="match status" value="9"/>
</dbReference>